<dbReference type="InterPro" id="IPR050263">
    <property type="entry name" value="Bact_Fimbrial_Adh_Pro"/>
</dbReference>
<dbReference type="Pfam" id="PF00419">
    <property type="entry name" value="Fimbrial"/>
    <property type="match status" value="1"/>
</dbReference>
<organism evidence="3 5">
    <name type="scientific">Klebsiella spallanzanii</name>
    <dbReference type="NCBI Taxonomy" id="2587528"/>
    <lineage>
        <taxon>Bacteria</taxon>
        <taxon>Pseudomonadati</taxon>
        <taxon>Pseudomonadota</taxon>
        <taxon>Gammaproteobacteria</taxon>
        <taxon>Enterobacterales</taxon>
        <taxon>Enterobacteriaceae</taxon>
        <taxon>Klebsiella/Raoultella group</taxon>
        <taxon>Klebsiella</taxon>
    </lineage>
</organism>
<dbReference type="GO" id="GO:0009289">
    <property type="term" value="C:pilus"/>
    <property type="evidence" value="ECO:0007669"/>
    <property type="project" value="InterPro"/>
</dbReference>
<feature type="domain" description="Fimbrial-type adhesion" evidence="1">
    <location>
        <begin position="42"/>
        <end position="175"/>
    </location>
</feature>
<dbReference type="InterPro" id="IPR008966">
    <property type="entry name" value="Adhesion_dom_sf"/>
</dbReference>
<gene>
    <name evidence="3" type="primary">yfcR</name>
    <name evidence="3" type="ORF">SB6408_05753</name>
    <name evidence="2" type="ORF">SB6411_02409</name>
</gene>
<reference evidence="4 5" key="1">
    <citation type="submission" date="2019-07" db="EMBL/GenBank/DDBJ databases">
        <authorList>
            <person name="Brisse S."/>
            <person name="Rodrigues C."/>
            <person name="Thorpe H."/>
        </authorList>
    </citation>
    <scope>NUCLEOTIDE SEQUENCE [LARGE SCALE GENOMIC DNA]</scope>
    <source>
        <strain evidence="3">SB6408</strain>
        <strain evidence="2">SB6411</strain>
    </source>
</reference>
<dbReference type="EMBL" id="CABGHF010000027">
    <property type="protein sequence ID" value="VUS92002.1"/>
    <property type="molecule type" value="Genomic_DNA"/>
</dbReference>
<accession>A0A564KQJ7</accession>
<name>A0A564KQJ7_9ENTR</name>
<protein>
    <submittedName>
        <fullName evidence="2 3">Fimbrial-like protein YfcR</fullName>
    </submittedName>
</protein>
<sequence>MSSLSGWSIRRPWGLAATLALCIGAVAPLHATSKTVNMKLIVLVNAAPPCTITGGTVAFGDVLTTLVDGVNYVKPVSYKLNCSGRVSDYLKLQIQGTSLTVNGESVLKTSATGLGIRIRQAGNKTLVPIGSTQWQNFTYTSTSGIALEAVLVKASGTTLKAQDFSAAATLVVDYQ</sequence>
<dbReference type="RefSeq" id="WP_142463581.1">
    <property type="nucleotide sequence ID" value="NZ_CABGGS010000043.1"/>
</dbReference>
<dbReference type="SUPFAM" id="SSF49401">
    <property type="entry name" value="Bacterial adhesins"/>
    <property type="match status" value="1"/>
</dbReference>
<evidence type="ECO:0000259" key="1">
    <source>
        <dbReference type="Pfam" id="PF00419"/>
    </source>
</evidence>
<dbReference type="PANTHER" id="PTHR33420">
    <property type="entry name" value="FIMBRIAL SUBUNIT ELFA-RELATED"/>
    <property type="match status" value="1"/>
</dbReference>
<keyword evidence="4" id="KW-1185">Reference proteome</keyword>
<dbReference type="Proteomes" id="UP000318370">
    <property type="component" value="Unassembled WGS sequence"/>
</dbReference>
<dbReference type="Gene3D" id="2.60.40.1090">
    <property type="entry name" value="Fimbrial-type adhesion domain"/>
    <property type="match status" value="1"/>
</dbReference>
<dbReference type="Proteomes" id="UP000317652">
    <property type="component" value="Unassembled WGS sequence"/>
</dbReference>
<dbReference type="InterPro" id="IPR000259">
    <property type="entry name" value="Adhesion_dom_fimbrial"/>
</dbReference>
<dbReference type="PANTHER" id="PTHR33420:SF34">
    <property type="entry name" value="MINOR FIMBRIAL SUBUNIT"/>
    <property type="match status" value="1"/>
</dbReference>
<evidence type="ECO:0000313" key="5">
    <source>
        <dbReference type="Proteomes" id="UP000318370"/>
    </source>
</evidence>
<dbReference type="GO" id="GO:0043709">
    <property type="term" value="P:cell adhesion involved in single-species biofilm formation"/>
    <property type="evidence" value="ECO:0007669"/>
    <property type="project" value="TreeGrafter"/>
</dbReference>
<dbReference type="InterPro" id="IPR036937">
    <property type="entry name" value="Adhesion_dom_fimbrial_sf"/>
</dbReference>
<evidence type="ECO:0000313" key="2">
    <source>
        <dbReference type="EMBL" id="VUS71461.1"/>
    </source>
</evidence>
<dbReference type="AlphaFoldDB" id="A0A564KQJ7"/>
<evidence type="ECO:0000313" key="3">
    <source>
        <dbReference type="EMBL" id="VUS92002.1"/>
    </source>
</evidence>
<evidence type="ECO:0000313" key="4">
    <source>
        <dbReference type="Proteomes" id="UP000317652"/>
    </source>
</evidence>
<dbReference type="EMBL" id="CABGGS010000043">
    <property type="protein sequence ID" value="VUS71461.1"/>
    <property type="molecule type" value="Genomic_DNA"/>
</dbReference>
<proteinExistence type="predicted"/>